<dbReference type="OrthoDB" id="9801773at2"/>
<dbReference type="InterPro" id="IPR036291">
    <property type="entry name" value="NAD(P)-bd_dom_sf"/>
</dbReference>
<comment type="similarity">
    <text evidence="1">Belongs to the NAD(P)-dependent epimerase/dehydratase family. SDR39U1 subfamily.</text>
</comment>
<accession>A0A3R8Q2B0</accession>
<dbReference type="EMBL" id="RSAA01000010">
    <property type="protein sequence ID" value="RRO16998.1"/>
    <property type="molecule type" value="Genomic_DNA"/>
</dbReference>
<dbReference type="InterPro" id="IPR023393">
    <property type="entry name" value="START-like_dom_sf"/>
</dbReference>
<organism evidence="4 5">
    <name type="scientific">Saccharopolyspora rhizosphaerae</name>
    <dbReference type="NCBI Taxonomy" id="2492662"/>
    <lineage>
        <taxon>Bacteria</taxon>
        <taxon>Bacillati</taxon>
        <taxon>Actinomycetota</taxon>
        <taxon>Actinomycetes</taxon>
        <taxon>Pseudonocardiales</taxon>
        <taxon>Pseudonocardiaceae</taxon>
        <taxon>Saccharopolyspora</taxon>
    </lineage>
</organism>
<feature type="domain" description="NAD-dependent epimerase/dehydratase" evidence="2">
    <location>
        <begin position="150"/>
        <end position="357"/>
    </location>
</feature>
<dbReference type="Proteomes" id="UP000274515">
    <property type="component" value="Unassembled WGS sequence"/>
</dbReference>
<dbReference type="Gene3D" id="3.30.530.20">
    <property type="match status" value="1"/>
</dbReference>
<evidence type="ECO:0000259" key="3">
    <source>
        <dbReference type="Pfam" id="PF08338"/>
    </source>
</evidence>
<feature type="domain" description="DUF1731" evidence="3">
    <location>
        <begin position="393"/>
        <end position="441"/>
    </location>
</feature>
<dbReference type="SUPFAM" id="SSF51735">
    <property type="entry name" value="NAD(P)-binding Rossmann-fold domains"/>
    <property type="match status" value="1"/>
</dbReference>
<name>A0A3R8Q2B0_9PSEU</name>
<dbReference type="Pfam" id="PF01370">
    <property type="entry name" value="Epimerase"/>
    <property type="match status" value="1"/>
</dbReference>
<dbReference type="CDD" id="cd07820">
    <property type="entry name" value="SRPBCC_3"/>
    <property type="match status" value="1"/>
</dbReference>
<dbReference type="PANTHER" id="PTHR11092:SF0">
    <property type="entry name" value="EPIMERASE FAMILY PROTEIN SDR39U1"/>
    <property type="match status" value="1"/>
</dbReference>
<evidence type="ECO:0000256" key="1">
    <source>
        <dbReference type="ARBA" id="ARBA00009353"/>
    </source>
</evidence>
<dbReference type="InterPro" id="IPR013549">
    <property type="entry name" value="DUF1731"/>
</dbReference>
<evidence type="ECO:0000313" key="4">
    <source>
        <dbReference type="EMBL" id="RRO16998.1"/>
    </source>
</evidence>
<dbReference type="InterPro" id="IPR010099">
    <property type="entry name" value="SDR39U1"/>
</dbReference>
<comment type="caution">
    <text evidence="4">The sequence shown here is derived from an EMBL/GenBank/DDBJ whole genome shotgun (WGS) entry which is preliminary data.</text>
</comment>
<protein>
    <submittedName>
        <fullName evidence="4">TIGR01777 family protein</fullName>
    </submittedName>
</protein>
<reference evidence="4 5" key="1">
    <citation type="submission" date="2018-11" db="EMBL/GenBank/DDBJ databases">
        <title>Saccharopolyspora rhizosphaerae sp. nov., an actinomycete isolated from rhizosphere soil in Thailand.</title>
        <authorList>
            <person name="Intra B."/>
            <person name="Euanorasetr J."/>
            <person name="Take A."/>
            <person name="Inahashi Y."/>
            <person name="Mori M."/>
            <person name="Panbangred W."/>
            <person name="Matsumoto A."/>
        </authorList>
    </citation>
    <scope>NUCLEOTIDE SEQUENCE [LARGE SCALE GENOMIC DNA]</scope>
    <source>
        <strain evidence="4 5">H219</strain>
    </source>
</reference>
<sequence length="454" mass="49177">MGLSCSSVVDAPIEEVFAWHGRPGAITRLTPPWQPVRVVAEASSLRDGHAVLGFPGGLRWVAAHQPDAYDPPHQFEDVLESRPLARVLRWRHTHRFAEVDGDRTRVEDSVATPVPRRALRAMFRYRHAQLADDLTAHARARSWTDRALTVAVTGSNGLVGKAVTALLSTGGHRVLRLVRRAARAPEERRWDPLDPAADLLRGVDAVIHLAGEPIAGRFTHAHEVAIRDSRVEPTRLLAQRAATSPDGPTAFVSASAIGIYGPDRGDEPLTEDSERGEGFLADVVAEWEAATAPAEQAGLRCVRVRTGIVQSPQGGTLRLLYPLFAAGAGGRLGDGTHWLSWIGIDDLADIYLRAVCDQATSGPINAVAPRPVRNQRYTRTLASVLHRPAVLPVPALAPRLLLGRRGADELALADQNVRPARLLAQEHVFRHPELDSALRHVLGVLPPGAAEEVG</sequence>
<evidence type="ECO:0000259" key="2">
    <source>
        <dbReference type="Pfam" id="PF01370"/>
    </source>
</evidence>
<keyword evidence="5" id="KW-1185">Reference proteome</keyword>
<dbReference type="SUPFAM" id="SSF55961">
    <property type="entry name" value="Bet v1-like"/>
    <property type="match status" value="1"/>
</dbReference>
<proteinExistence type="inferred from homology"/>
<gene>
    <name evidence="4" type="ORF">EIL87_12015</name>
</gene>
<dbReference type="NCBIfam" id="TIGR01777">
    <property type="entry name" value="yfcH"/>
    <property type="match status" value="1"/>
</dbReference>
<dbReference type="InterPro" id="IPR001509">
    <property type="entry name" value="Epimerase_deHydtase"/>
</dbReference>
<dbReference type="Pfam" id="PF08338">
    <property type="entry name" value="DUF1731"/>
    <property type="match status" value="1"/>
</dbReference>
<evidence type="ECO:0000313" key="5">
    <source>
        <dbReference type="Proteomes" id="UP000274515"/>
    </source>
</evidence>
<dbReference type="PANTHER" id="PTHR11092">
    <property type="entry name" value="SUGAR NUCLEOTIDE EPIMERASE RELATED"/>
    <property type="match status" value="1"/>
</dbReference>
<dbReference type="AlphaFoldDB" id="A0A3R8Q2B0"/>
<dbReference type="Gene3D" id="3.40.50.720">
    <property type="entry name" value="NAD(P)-binding Rossmann-like Domain"/>
    <property type="match status" value="1"/>
</dbReference>